<dbReference type="AlphaFoldDB" id="A0A139BUD8"/>
<name>A0A139BUD8_9PROT</name>
<dbReference type="Gene3D" id="1.10.150.130">
    <property type="match status" value="1"/>
</dbReference>
<feature type="domain" description="Tyr recombinase" evidence="3">
    <location>
        <begin position="153"/>
        <end position="329"/>
    </location>
</feature>
<gene>
    <name evidence="4" type="ORF">AWT59_1361</name>
</gene>
<evidence type="ECO:0000313" key="4">
    <source>
        <dbReference type="EMBL" id="KXS32528.1"/>
    </source>
</evidence>
<comment type="caution">
    <text evidence="4">The sequence shown here is derived from an EMBL/GenBank/DDBJ whole genome shotgun (WGS) entry which is preliminary data.</text>
</comment>
<dbReference type="InterPro" id="IPR002104">
    <property type="entry name" value="Integrase_catalytic"/>
</dbReference>
<evidence type="ECO:0000259" key="3">
    <source>
        <dbReference type="PROSITE" id="PS51898"/>
    </source>
</evidence>
<dbReference type="GO" id="GO:0015074">
    <property type="term" value="P:DNA integration"/>
    <property type="evidence" value="ECO:0007669"/>
    <property type="project" value="InterPro"/>
</dbReference>
<evidence type="ECO:0000313" key="5">
    <source>
        <dbReference type="Proteomes" id="UP000070578"/>
    </source>
</evidence>
<dbReference type="EMBL" id="LSLI01000027">
    <property type="protein sequence ID" value="KXS32528.1"/>
    <property type="molecule type" value="Genomic_DNA"/>
</dbReference>
<dbReference type="Gene3D" id="1.10.443.10">
    <property type="entry name" value="Intergrase catalytic core"/>
    <property type="match status" value="1"/>
</dbReference>
<sequence>MRARARGKKIHYYYDAGGKPRREIPLGSDYSLAVKKWVELQIDQPEPQGTLITFRTVAERYVREVLPGKAPRTQADNFKELNFLYQFFDNPPALIDSIEPVHIRQYMDLRGKTAKVRANREKALFSHIFNMARSWGLTIGTNPCAGIKGFSEVGRKDIYVEDSAFAAVYKVASQPLKDAMDLAYLTGQRPADVLKTAETDIRECALCITQQKTKAKLRISIEGELADLMVRIMARKATFKVRCLALIVNDDGKRLTYNMLRNHFDAARDAAGVDKDSFQFRDLRAKAATDKADLSGDIRQAQQQLGHTTVGMTEQYIRARKGQKVTPTK</sequence>
<dbReference type="Pfam" id="PF00589">
    <property type="entry name" value="Phage_integrase"/>
    <property type="match status" value="1"/>
</dbReference>
<dbReference type="Proteomes" id="UP000070578">
    <property type="component" value="Unassembled WGS sequence"/>
</dbReference>
<evidence type="ECO:0000256" key="2">
    <source>
        <dbReference type="ARBA" id="ARBA00023172"/>
    </source>
</evidence>
<keyword evidence="2" id="KW-0233">DNA recombination</keyword>
<dbReference type="PROSITE" id="PS51898">
    <property type="entry name" value="TYR_RECOMBINASE"/>
    <property type="match status" value="1"/>
</dbReference>
<organism evidence="4 5">
    <name type="scientific">Candidatus Gallionella acididurans</name>
    <dbReference type="NCBI Taxonomy" id="1796491"/>
    <lineage>
        <taxon>Bacteria</taxon>
        <taxon>Pseudomonadati</taxon>
        <taxon>Pseudomonadota</taxon>
        <taxon>Betaproteobacteria</taxon>
        <taxon>Nitrosomonadales</taxon>
        <taxon>Gallionellaceae</taxon>
        <taxon>Gallionella</taxon>
    </lineage>
</organism>
<dbReference type="InterPro" id="IPR010998">
    <property type="entry name" value="Integrase_recombinase_N"/>
</dbReference>
<dbReference type="SUPFAM" id="SSF56349">
    <property type="entry name" value="DNA breaking-rejoining enzymes"/>
    <property type="match status" value="1"/>
</dbReference>
<evidence type="ECO:0000256" key="1">
    <source>
        <dbReference type="ARBA" id="ARBA00023125"/>
    </source>
</evidence>
<dbReference type="PATRIC" id="fig|1796491.3.peg.1493"/>
<dbReference type="InterPro" id="IPR011010">
    <property type="entry name" value="DNA_brk_join_enz"/>
</dbReference>
<dbReference type="GO" id="GO:0006310">
    <property type="term" value="P:DNA recombination"/>
    <property type="evidence" value="ECO:0007669"/>
    <property type="project" value="UniProtKB-KW"/>
</dbReference>
<reference evidence="4 5" key="1">
    <citation type="submission" date="2016-02" db="EMBL/GenBank/DDBJ databases">
        <authorList>
            <person name="Wen L."/>
            <person name="He K."/>
            <person name="Yang H."/>
        </authorList>
    </citation>
    <scope>NUCLEOTIDE SEQUENCE [LARGE SCALE GENOMIC DNA]</scope>
    <source>
        <strain evidence="4">ShG14-8</strain>
    </source>
</reference>
<dbReference type="InterPro" id="IPR013762">
    <property type="entry name" value="Integrase-like_cat_sf"/>
</dbReference>
<proteinExistence type="predicted"/>
<dbReference type="GO" id="GO:0003677">
    <property type="term" value="F:DNA binding"/>
    <property type="evidence" value="ECO:0007669"/>
    <property type="project" value="UniProtKB-KW"/>
</dbReference>
<keyword evidence="1" id="KW-0238">DNA-binding</keyword>
<accession>A0A139BUD8</accession>
<reference evidence="4 5" key="2">
    <citation type="submission" date="2016-03" db="EMBL/GenBank/DDBJ databases">
        <title>New uncultured bacterium of the family Gallionellaceae from acid mine drainage: description and reconstruction of genome based on metagenomic analysis of microbial community.</title>
        <authorList>
            <person name="Kadnikov V."/>
            <person name="Ivasenko D."/>
            <person name="Beletsky A."/>
            <person name="Mardanov A."/>
            <person name="Danilova E."/>
            <person name="Pimenov N."/>
            <person name="Karnachuk O."/>
            <person name="Ravin N."/>
        </authorList>
    </citation>
    <scope>NUCLEOTIDE SEQUENCE [LARGE SCALE GENOMIC DNA]</scope>
    <source>
        <strain evidence="4">ShG14-8</strain>
    </source>
</reference>
<protein>
    <submittedName>
        <fullName evidence="4">Phage integrase family protein</fullName>
    </submittedName>
</protein>